<sequence>MDAGSLANLDWGAVALVAIIGGGLVWGLFFFLRQNRADLDSLQETLASDRDNEKTP</sequence>
<dbReference type="AlphaFoldDB" id="A0A935Q5Z1"/>
<keyword evidence="1" id="KW-0472">Membrane</keyword>
<accession>A0A935Q5Z1</accession>
<keyword evidence="1" id="KW-0812">Transmembrane</keyword>
<protein>
    <submittedName>
        <fullName evidence="2">Uncharacterized protein</fullName>
    </submittedName>
</protein>
<dbReference type="Proteomes" id="UP000697998">
    <property type="component" value="Unassembled WGS sequence"/>
</dbReference>
<name>A0A935Q5Z1_9PROT</name>
<dbReference type="EMBL" id="JADJMH010000040">
    <property type="protein sequence ID" value="MBK7677775.1"/>
    <property type="molecule type" value="Genomic_DNA"/>
</dbReference>
<comment type="caution">
    <text evidence="2">The sequence shown here is derived from an EMBL/GenBank/DDBJ whole genome shotgun (WGS) entry which is preliminary data.</text>
</comment>
<keyword evidence="1" id="KW-1133">Transmembrane helix</keyword>
<gene>
    <name evidence="2" type="ORF">IPJ27_25235</name>
</gene>
<evidence type="ECO:0000313" key="2">
    <source>
        <dbReference type="EMBL" id="MBK7677775.1"/>
    </source>
</evidence>
<reference evidence="2 3" key="1">
    <citation type="submission" date="2020-10" db="EMBL/GenBank/DDBJ databases">
        <title>Connecting structure to function with the recovery of over 1000 high-quality activated sludge metagenome-assembled genomes encoding full-length rRNA genes using long-read sequencing.</title>
        <authorList>
            <person name="Singleton C.M."/>
            <person name="Petriglieri F."/>
            <person name="Kristensen J.M."/>
            <person name="Kirkegaard R.H."/>
            <person name="Michaelsen T.Y."/>
            <person name="Andersen M.H."/>
            <person name="Karst S.M."/>
            <person name="Dueholm M.S."/>
            <person name="Nielsen P.H."/>
            <person name="Albertsen M."/>
        </authorList>
    </citation>
    <scope>NUCLEOTIDE SEQUENCE [LARGE SCALE GENOMIC DNA]</scope>
    <source>
        <strain evidence="2">EsbW_18-Q3-R4-48_BATAC.285</strain>
    </source>
</reference>
<organism evidence="2 3">
    <name type="scientific">Candidatus Accumulibacter proximus</name>
    <dbReference type="NCBI Taxonomy" id="2954385"/>
    <lineage>
        <taxon>Bacteria</taxon>
        <taxon>Pseudomonadati</taxon>
        <taxon>Pseudomonadota</taxon>
        <taxon>Betaproteobacteria</taxon>
        <taxon>Candidatus Accumulibacter</taxon>
    </lineage>
</organism>
<feature type="transmembrane region" description="Helical" evidence="1">
    <location>
        <begin position="12"/>
        <end position="32"/>
    </location>
</feature>
<evidence type="ECO:0000256" key="1">
    <source>
        <dbReference type="SAM" id="Phobius"/>
    </source>
</evidence>
<evidence type="ECO:0000313" key="3">
    <source>
        <dbReference type="Proteomes" id="UP000697998"/>
    </source>
</evidence>
<proteinExistence type="predicted"/>